<gene>
    <name evidence="3" type="ORF">C7C46_19775</name>
</gene>
<evidence type="ECO:0000256" key="1">
    <source>
        <dbReference type="ARBA" id="ARBA00022898"/>
    </source>
</evidence>
<dbReference type="InterPro" id="IPR015424">
    <property type="entry name" value="PyrdxlP-dep_Trfase"/>
</dbReference>
<name>A0A2V4NAZ5_9ACTN</name>
<dbReference type="InterPro" id="IPR000192">
    <property type="entry name" value="Aminotrans_V_dom"/>
</dbReference>
<dbReference type="PANTHER" id="PTHR43092">
    <property type="entry name" value="L-CYSTEINE DESULFHYDRASE"/>
    <property type="match status" value="1"/>
</dbReference>
<dbReference type="AlphaFoldDB" id="A0A2V4NAZ5"/>
<protein>
    <submittedName>
        <fullName evidence="3">Aminotransferase</fullName>
    </submittedName>
</protein>
<evidence type="ECO:0000259" key="2">
    <source>
        <dbReference type="Pfam" id="PF00266"/>
    </source>
</evidence>
<dbReference type="InterPro" id="IPR015422">
    <property type="entry name" value="PyrdxlP-dep_Trfase_small"/>
</dbReference>
<sequence>MDLPDPIPGAAELFALDPAVAHLNHGSYGAVPDEVRQAQAALRAEQEADPDGFFLQLPGRIAQTRAAIAPLLGADPAGLALLSNVTEAVAVALDSIPFGPGEEILVTDHGYGVVNRAVERRAAECGATMRTVPVALDAVDPGAAVLAALGPSTRAVVLDRITSPTAREFATRELVAALAARGVITLVDAAHAPGMLDSHLDSQLDQEVGGPDFWFGNLHKWAFAPRPTAVLAVAPKWRARVRPLTYSWEHEGGYPGNVEWRGTADYTGWLAAPAGLALLARLGVSRVREHNERLAAYGQALLVERAGLVALPASPGVSMRAVRLPAGTAEREEQVRPLMAAVLEQLGTRIAVRPWAGGGVLRISAQVYNRPAEYERLAEGLRGVLGS</sequence>
<dbReference type="SUPFAM" id="SSF53383">
    <property type="entry name" value="PLP-dependent transferases"/>
    <property type="match status" value="1"/>
</dbReference>
<organism evidence="3 4">
    <name type="scientific">Streptomyces tateyamensis</name>
    <dbReference type="NCBI Taxonomy" id="565073"/>
    <lineage>
        <taxon>Bacteria</taxon>
        <taxon>Bacillati</taxon>
        <taxon>Actinomycetota</taxon>
        <taxon>Actinomycetes</taxon>
        <taxon>Kitasatosporales</taxon>
        <taxon>Streptomycetaceae</taxon>
        <taxon>Streptomyces</taxon>
    </lineage>
</organism>
<dbReference type="Proteomes" id="UP000248039">
    <property type="component" value="Unassembled WGS sequence"/>
</dbReference>
<comment type="caution">
    <text evidence="3">The sequence shown here is derived from an EMBL/GenBank/DDBJ whole genome shotgun (WGS) entry which is preliminary data.</text>
</comment>
<dbReference type="GO" id="GO:0008483">
    <property type="term" value="F:transaminase activity"/>
    <property type="evidence" value="ECO:0007669"/>
    <property type="project" value="UniProtKB-KW"/>
</dbReference>
<dbReference type="OrthoDB" id="250246at2"/>
<keyword evidence="3" id="KW-0032">Aminotransferase</keyword>
<evidence type="ECO:0000313" key="4">
    <source>
        <dbReference type="Proteomes" id="UP000248039"/>
    </source>
</evidence>
<feature type="domain" description="Aminotransferase class V" evidence="2">
    <location>
        <begin position="61"/>
        <end position="377"/>
    </location>
</feature>
<dbReference type="EMBL" id="PYBW01000070">
    <property type="protein sequence ID" value="PYC77211.1"/>
    <property type="molecule type" value="Genomic_DNA"/>
</dbReference>
<dbReference type="InterPro" id="IPR015421">
    <property type="entry name" value="PyrdxlP-dep_Trfase_major"/>
</dbReference>
<keyword evidence="4" id="KW-1185">Reference proteome</keyword>
<dbReference type="PANTHER" id="PTHR43092:SF2">
    <property type="entry name" value="HERCYNYLCYSTEINE SULFOXIDE LYASE"/>
    <property type="match status" value="1"/>
</dbReference>
<keyword evidence="3" id="KW-0808">Transferase</keyword>
<dbReference type="Pfam" id="PF00266">
    <property type="entry name" value="Aminotran_5"/>
    <property type="match status" value="1"/>
</dbReference>
<keyword evidence="1" id="KW-0663">Pyridoxal phosphate</keyword>
<reference evidence="3 4" key="1">
    <citation type="submission" date="2018-03" db="EMBL/GenBank/DDBJ databases">
        <title>Bioinformatic expansion and discovery of thiopeptide antibiotics.</title>
        <authorList>
            <person name="Schwalen C.J."/>
            <person name="Hudson G.A."/>
            <person name="Mitchell D.A."/>
        </authorList>
    </citation>
    <scope>NUCLEOTIDE SEQUENCE [LARGE SCALE GENOMIC DNA]</scope>
    <source>
        <strain evidence="3 4">ATCC 21389</strain>
    </source>
</reference>
<evidence type="ECO:0000313" key="3">
    <source>
        <dbReference type="EMBL" id="PYC77211.1"/>
    </source>
</evidence>
<dbReference type="Gene3D" id="3.90.1150.10">
    <property type="entry name" value="Aspartate Aminotransferase, domain 1"/>
    <property type="match status" value="1"/>
</dbReference>
<accession>A0A2V4NAZ5</accession>
<dbReference type="RefSeq" id="WP_110671200.1">
    <property type="nucleotide sequence ID" value="NZ_PYBW01000070.1"/>
</dbReference>
<dbReference type="Gene3D" id="3.40.640.10">
    <property type="entry name" value="Type I PLP-dependent aspartate aminotransferase-like (Major domain)"/>
    <property type="match status" value="1"/>
</dbReference>
<proteinExistence type="predicted"/>